<sequence>MATDRNVINPSGAAGPAGRSQRGQSLVEFIIVVPAFLFLVLAAFQFMLIYRAKATLDYATLEAARSGAVNGADIGEIREGLIRGLAPLYADSPGVGGAIEGMAKAGADVALYSDIDIVSPTRQAWNEFAERQWDGRRALPNDNLAFRDNRVGSSGVSVQDANVLKIRVRYCYPMIVPFVDRVIGGFSRLITEGDTWRQDLRCSLGHYSRMRLESYAIVRMQSPLDKPSGLR</sequence>
<dbReference type="Proteomes" id="UP000190061">
    <property type="component" value="Unassembled WGS sequence"/>
</dbReference>
<protein>
    <submittedName>
        <fullName evidence="4">TadE-like protein</fullName>
    </submittedName>
</protein>
<dbReference type="AlphaFoldDB" id="A0A1T4PYP0"/>
<accession>A0A1T4PYP0</accession>
<keyword evidence="2" id="KW-1133">Transmembrane helix</keyword>
<dbReference type="InterPro" id="IPR012495">
    <property type="entry name" value="TadE-like_dom"/>
</dbReference>
<gene>
    <name evidence="4" type="ORF">SAMN02745674_01390</name>
</gene>
<dbReference type="EMBL" id="FUXP01000004">
    <property type="protein sequence ID" value="SJZ96559.1"/>
    <property type="molecule type" value="Genomic_DNA"/>
</dbReference>
<evidence type="ECO:0000313" key="4">
    <source>
        <dbReference type="EMBL" id="SJZ96559.1"/>
    </source>
</evidence>
<feature type="domain" description="TadE-like" evidence="3">
    <location>
        <begin position="23"/>
        <end position="65"/>
    </location>
</feature>
<proteinExistence type="predicted"/>
<evidence type="ECO:0000313" key="5">
    <source>
        <dbReference type="Proteomes" id="UP000190061"/>
    </source>
</evidence>
<dbReference type="Pfam" id="PF07811">
    <property type="entry name" value="TadE"/>
    <property type="match status" value="1"/>
</dbReference>
<evidence type="ECO:0000256" key="1">
    <source>
        <dbReference type="SAM" id="MobiDB-lite"/>
    </source>
</evidence>
<keyword evidence="2" id="KW-0472">Membrane</keyword>
<dbReference type="OrthoDB" id="8830148at2"/>
<reference evidence="4 5" key="1">
    <citation type="submission" date="2017-02" db="EMBL/GenBank/DDBJ databases">
        <authorList>
            <person name="Peterson S.W."/>
        </authorList>
    </citation>
    <scope>NUCLEOTIDE SEQUENCE [LARGE SCALE GENOMIC DNA]</scope>
    <source>
        <strain evidence="4 5">DSM 21749</strain>
    </source>
</reference>
<feature type="region of interest" description="Disordered" evidence="1">
    <location>
        <begin position="1"/>
        <end position="20"/>
    </location>
</feature>
<evidence type="ECO:0000256" key="2">
    <source>
        <dbReference type="SAM" id="Phobius"/>
    </source>
</evidence>
<name>A0A1T4PYP0_9GAMM</name>
<keyword evidence="5" id="KW-1185">Reference proteome</keyword>
<keyword evidence="2" id="KW-0812">Transmembrane</keyword>
<evidence type="ECO:0000259" key="3">
    <source>
        <dbReference type="Pfam" id="PF07811"/>
    </source>
</evidence>
<organism evidence="4 5">
    <name type="scientific">Lysobacter spongiicola DSM 21749</name>
    <dbReference type="NCBI Taxonomy" id="1122188"/>
    <lineage>
        <taxon>Bacteria</taxon>
        <taxon>Pseudomonadati</taxon>
        <taxon>Pseudomonadota</taxon>
        <taxon>Gammaproteobacteria</taxon>
        <taxon>Lysobacterales</taxon>
        <taxon>Lysobacteraceae</taxon>
        <taxon>Novilysobacter</taxon>
    </lineage>
</organism>
<dbReference type="RefSeq" id="WP_078757994.1">
    <property type="nucleotide sequence ID" value="NZ_FUXP01000004.1"/>
</dbReference>
<feature type="transmembrane region" description="Helical" evidence="2">
    <location>
        <begin position="29"/>
        <end position="50"/>
    </location>
</feature>
<dbReference type="STRING" id="1122188.SAMN02745674_01390"/>